<dbReference type="Gene3D" id="1.10.1220.10">
    <property type="entry name" value="Met repressor-like"/>
    <property type="match status" value="1"/>
</dbReference>
<dbReference type="RefSeq" id="WP_161761603.1">
    <property type="nucleotide sequence ID" value="NZ_JAAATX020000004.1"/>
</dbReference>
<evidence type="ECO:0000256" key="2">
    <source>
        <dbReference type="ARBA" id="ARBA00022649"/>
    </source>
</evidence>
<organism evidence="3 4">
    <name type="scientific">Paragemmobacter amnigenus</name>
    <dbReference type="NCBI Taxonomy" id="2852097"/>
    <lineage>
        <taxon>Bacteria</taxon>
        <taxon>Pseudomonadati</taxon>
        <taxon>Pseudomonadota</taxon>
        <taxon>Alphaproteobacteria</taxon>
        <taxon>Rhodobacterales</taxon>
        <taxon>Paracoccaceae</taxon>
        <taxon>Paragemmobacter</taxon>
    </lineage>
</organism>
<protein>
    <submittedName>
        <fullName evidence="3">Type II toxin-antitoxin system RelB/DinJ family antitoxin</fullName>
    </submittedName>
</protein>
<keyword evidence="2" id="KW-1277">Toxin-antitoxin system</keyword>
<gene>
    <name evidence="3" type="ORF">GU927_006820</name>
</gene>
<dbReference type="PANTHER" id="PTHR38781:SF1">
    <property type="entry name" value="ANTITOXIN DINJ-RELATED"/>
    <property type="match status" value="1"/>
</dbReference>
<dbReference type="Proteomes" id="UP000731907">
    <property type="component" value="Unassembled WGS sequence"/>
</dbReference>
<evidence type="ECO:0000313" key="4">
    <source>
        <dbReference type="Proteomes" id="UP000731907"/>
    </source>
</evidence>
<dbReference type="InterPro" id="IPR013321">
    <property type="entry name" value="Arc_rbn_hlx_hlx"/>
</dbReference>
<reference evidence="3 4" key="1">
    <citation type="submission" date="2021-06" db="EMBL/GenBank/DDBJ databases">
        <title>Rhodobacteraceae bacterium strain HSP-20.</title>
        <authorList>
            <person name="Chen W.-M."/>
        </authorList>
    </citation>
    <scope>NUCLEOTIDE SEQUENCE [LARGE SCALE GENOMIC DNA]</scope>
    <source>
        <strain evidence="3 4">HSP-20</strain>
    </source>
</reference>
<comment type="similarity">
    <text evidence="1">Belongs to the RelB/DinJ antitoxin family.</text>
</comment>
<dbReference type="EMBL" id="JAAATX020000004">
    <property type="protein sequence ID" value="MBU9697556.1"/>
    <property type="molecule type" value="Genomic_DNA"/>
</dbReference>
<dbReference type="Gene3D" id="6.20.450.20">
    <property type="match status" value="1"/>
</dbReference>
<sequence length="102" mass="11446">MPANTTMLHIRIDEDVKTRAAAALEGVGLTLSDAVRILLTRVAREGGLPPGLTVSEETHDEWFRRKVQEALDDPGPLLSHEEAIREIDELIRIRVRDRSPLE</sequence>
<dbReference type="NCBIfam" id="TIGR02384">
    <property type="entry name" value="RelB_DinJ"/>
    <property type="match status" value="1"/>
</dbReference>
<comment type="caution">
    <text evidence="3">The sequence shown here is derived from an EMBL/GenBank/DDBJ whole genome shotgun (WGS) entry which is preliminary data.</text>
</comment>
<keyword evidence="4" id="KW-1185">Reference proteome</keyword>
<accession>A0ABS6J1C1</accession>
<dbReference type="Pfam" id="PF04221">
    <property type="entry name" value="RelB"/>
    <property type="match status" value="1"/>
</dbReference>
<evidence type="ECO:0000313" key="3">
    <source>
        <dbReference type="EMBL" id="MBU9697556.1"/>
    </source>
</evidence>
<dbReference type="PANTHER" id="PTHR38781">
    <property type="entry name" value="ANTITOXIN DINJ-RELATED"/>
    <property type="match status" value="1"/>
</dbReference>
<evidence type="ECO:0000256" key="1">
    <source>
        <dbReference type="ARBA" id="ARBA00010562"/>
    </source>
</evidence>
<dbReference type="InterPro" id="IPR007337">
    <property type="entry name" value="RelB/DinJ"/>
</dbReference>
<proteinExistence type="inferred from homology"/>
<name>A0ABS6J1C1_9RHOB</name>